<accession>A0AAD5PYL0</accession>
<dbReference type="SUPFAM" id="SSF50494">
    <property type="entry name" value="Trypsin-like serine proteases"/>
    <property type="match status" value="1"/>
</dbReference>
<dbReference type="GO" id="GO:0004252">
    <property type="term" value="F:serine-type endopeptidase activity"/>
    <property type="evidence" value="ECO:0007669"/>
    <property type="project" value="InterPro"/>
</dbReference>
<dbReference type="CDD" id="cd00190">
    <property type="entry name" value="Tryp_SPc"/>
    <property type="match status" value="1"/>
</dbReference>
<evidence type="ECO:0000256" key="4">
    <source>
        <dbReference type="ARBA" id="ARBA00022825"/>
    </source>
</evidence>
<dbReference type="InterPro" id="IPR001254">
    <property type="entry name" value="Trypsin_dom"/>
</dbReference>
<dbReference type="GO" id="GO:0006508">
    <property type="term" value="P:proteolysis"/>
    <property type="evidence" value="ECO:0007669"/>
    <property type="project" value="UniProtKB-KW"/>
</dbReference>
<keyword evidence="7" id="KW-0472">Membrane</keyword>
<keyword evidence="4 6" id="KW-0720">Serine protease</keyword>
<dbReference type="Proteomes" id="UP000820818">
    <property type="component" value="Linkage Group LG1"/>
</dbReference>
<keyword evidence="7" id="KW-0812">Transmembrane</keyword>
<dbReference type="AlphaFoldDB" id="A0AAD5PYL0"/>
<dbReference type="PROSITE" id="PS00135">
    <property type="entry name" value="TRYPSIN_SER"/>
    <property type="match status" value="1"/>
</dbReference>
<evidence type="ECO:0000256" key="2">
    <source>
        <dbReference type="ARBA" id="ARBA00022670"/>
    </source>
</evidence>
<dbReference type="InterPro" id="IPR033116">
    <property type="entry name" value="TRYPSIN_SER"/>
</dbReference>
<dbReference type="FunFam" id="2.40.10.10:FF:000068">
    <property type="entry name" value="transmembrane protease serine 2"/>
    <property type="match status" value="1"/>
</dbReference>
<evidence type="ECO:0000313" key="10">
    <source>
        <dbReference type="Proteomes" id="UP000820818"/>
    </source>
</evidence>
<evidence type="ECO:0000256" key="3">
    <source>
        <dbReference type="ARBA" id="ARBA00022801"/>
    </source>
</evidence>
<gene>
    <name evidence="9" type="ORF">GHT06_008582</name>
</gene>
<evidence type="ECO:0000256" key="5">
    <source>
        <dbReference type="ARBA" id="ARBA00023157"/>
    </source>
</evidence>
<feature type="transmembrane region" description="Helical" evidence="7">
    <location>
        <begin position="32"/>
        <end position="52"/>
    </location>
</feature>
<dbReference type="PANTHER" id="PTHR24276">
    <property type="entry name" value="POLYSERASE-RELATED"/>
    <property type="match status" value="1"/>
</dbReference>
<dbReference type="SMART" id="SM00020">
    <property type="entry name" value="Tryp_SPc"/>
    <property type="match status" value="1"/>
</dbReference>
<evidence type="ECO:0000256" key="7">
    <source>
        <dbReference type="SAM" id="Phobius"/>
    </source>
</evidence>
<evidence type="ECO:0000256" key="6">
    <source>
        <dbReference type="RuleBase" id="RU363034"/>
    </source>
</evidence>
<keyword evidence="7" id="KW-1133">Transmembrane helix</keyword>
<dbReference type="PANTHER" id="PTHR24276:SF91">
    <property type="entry name" value="AT26814P-RELATED"/>
    <property type="match status" value="1"/>
</dbReference>
<keyword evidence="3 6" id="KW-0378">Hydrolase</keyword>
<keyword evidence="10" id="KW-1185">Reference proteome</keyword>
<dbReference type="InterPro" id="IPR050430">
    <property type="entry name" value="Peptidase_S1"/>
</dbReference>
<keyword evidence="2 6" id="KW-0645">Protease</keyword>
<dbReference type="EMBL" id="WJBH02000001">
    <property type="protein sequence ID" value="KAI9564841.1"/>
    <property type="molecule type" value="Genomic_DNA"/>
</dbReference>
<feature type="domain" description="Peptidase S1" evidence="8">
    <location>
        <begin position="84"/>
        <end position="321"/>
    </location>
</feature>
<name>A0AAD5PYL0_9CRUS</name>
<evidence type="ECO:0000256" key="1">
    <source>
        <dbReference type="ARBA" id="ARBA00007664"/>
    </source>
</evidence>
<dbReference type="PROSITE" id="PS00134">
    <property type="entry name" value="TRYPSIN_HIS"/>
    <property type="match status" value="1"/>
</dbReference>
<dbReference type="InterPro" id="IPR043504">
    <property type="entry name" value="Peptidase_S1_PA_chymotrypsin"/>
</dbReference>
<evidence type="ECO:0000259" key="8">
    <source>
        <dbReference type="PROSITE" id="PS50240"/>
    </source>
</evidence>
<comment type="caution">
    <text evidence="9">The sequence shown here is derived from an EMBL/GenBank/DDBJ whole genome shotgun (WGS) entry which is preliminary data.</text>
</comment>
<dbReference type="Gene3D" id="2.40.10.10">
    <property type="entry name" value="Trypsin-like serine proteases"/>
    <property type="match status" value="1"/>
</dbReference>
<dbReference type="InterPro" id="IPR001314">
    <property type="entry name" value="Peptidase_S1A"/>
</dbReference>
<organism evidence="9 10">
    <name type="scientific">Daphnia sinensis</name>
    <dbReference type="NCBI Taxonomy" id="1820382"/>
    <lineage>
        <taxon>Eukaryota</taxon>
        <taxon>Metazoa</taxon>
        <taxon>Ecdysozoa</taxon>
        <taxon>Arthropoda</taxon>
        <taxon>Crustacea</taxon>
        <taxon>Branchiopoda</taxon>
        <taxon>Diplostraca</taxon>
        <taxon>Cladocera</taxon>
        <taxon>Anomopoda</taxon>
        <taxon>Daphniidae</taxon>
        <taxon>Daphnia</taxon>
        <taxon>Daphnia similis group</taxon>
    </lineage>
</organism>
<dbReference type="Pfam" id="PF00089">
    <property type="entry name" value="Trypsin"/>
    <property type="match status" value="1"/>
</dbReference>
<comment type="similarity">
    <text evidence="1">Belongs to the peptidase S1 family.</text>
</comment>
<dbReference type="InterPro" id="IPR009003">
    <property type="entry name" value="Peptidase_S1_PA"/>
</dbReference>
<evidence type="ECO:0000313" key="9">
    <source>
        <dbReference type="EMBL" id="KAI9564841.1"/>
    </source>
</evidence>
<dbReference type="PROSITE" id="PS50240">
    <property type="entry name" value="TRYPSIN_DOM"/>
    <property type="match status" value="1"/>
</dbReference>
<dbReference type="InterPro" id="IPR018114">
    <property type="entry name" value="TRYPSIN_HIS"/>
</dbReference>
<reference evidence="9 10" key="1">
    <citation type="submission" date="2022-05" db="EMBL/GenBank/DDBJ databases">
        <title>A multi-omics perspective on studying reproductive biology in Daphnia sinensis.</title>
        <authorList>
            <person name="Jia J."/>
        </authorList>
    </citation>
    <scope>NUCLEOTIDE SEQUENCE [LARGE SCALE GENOMIC DNA]</scope>
    <source>
        <strain evidence="9 10">WSL</strain>
    </source>
</reference>
<proteinExistence type="inferred from homology"/>
<sequence length="348" mass="37762">MGFAFKTSKKSSICQKKVTAFLKKGLSHTHSIAMVTSIWTPAAVLLVFAVFAEINNAAFLKVVNISCKRNQPKNQTTATNVTRIVGGTWAKRGAYPYQAALFVKNEFSCGGTLLDGGLHVLTAAHCLLPLKREAGLLTIYFRTTVLKPLDANHIERKVAKYVIHPDYNGTTFENDLAVITLCEPVVEIRPTRLEAVVSANKSYVGKEATVIGWGRTRQVFHPAVSSGAASNNLRQVNVTILDTNDCSILYYNEYVFTDGKRICASTLFGKSICQGDSGGPLLINGVQVGINSAAAGCADPRFPALFIRVGPYVDWIKTTMIGSPPNSLLPPGEVVLDLDRKSVSKREP</sequence>
<dbReference type="PRINTS" id="PR00722">
    <property type="entry name" value="CHYMOTRYPSIN"/>
</dbReference>
<protein>
    <recommendedName>
        <fullName evidence="8">Peptidase S1 domain-containing protein</fullName>
    </recommendedName>
</protein>
<keyword evidence="5" id="KW-1015">Disulfide bond</keyword>